<dbReference type="GO" id="GO:0060090">
    <property type="term" value="F:molecular adaptor activity"/>
    <property type="evidence" value="ECO:0007669"/>
    <property type="project" value="TreeGrafter"/>
</dbReference>
<keyword evidence="5" id="KW-0472">Membrane</keyword>
<dbReference type="EMBL" id="MU839832">
    <property type="protein sequence ID" value="KAK1756555.1"/>
    <property type="molecule type" value="Genomic_DNA"/>
</dbReference>
<comment type="function">
    <text evidence="6">Autophagy-specific protein that functions in response to autophagy-inducing signals as a scaffold to recruit other ATG proteins to organize preautophagosomal structure (PAS) formation. Modulates the timing and magnitude of the autophagy response, such as the size of the sequestering vesicles. Plays particularly a role in pexophagy and nucleophagy.</text>
</comment>
<dbReference type="Pfam" id="PF04108">
    <property type="entry name" value="ATG17_like"/>
    <property type="match status" value="1"/>
</dbReference>
<evidence type="ECO:0000256" key="6">
    <source>
        <dbReference type="RuleBase" id="RU368080"/>
    </source>
</evidence>
<evidence type="ECO:0000256" key="4">
    <source>
        <dbReference type="ARBA" id="ARBA00023006"/>
    </source>
</evidence>
<evidence type="ECO:0000256" key="3">
    <source>
        <dbReference type="ARBA" id="ARBA00022490"/>
    </source>
</evidence>
<gene>
    <name evidence="9" type="ORF">QBC47DRAFT_321897</name>
</gene>
<keyword evidence="3 6" id="KW-0963">Cytoplasm</keyword>
<dbReference type="InterPro" id="IPR045326">
    <property type="entry name" value="ATG17-like_dom"/>
</dbReference>
<keyword evidence="10" id="KW-1185">Reference proteome</keyword>
<evidence type="ECO:0000259" key="8">
    <source>
        <dbReference type="Pfam" id="PF04108"/>
    </source>
</evidence>
<organism evidence="9 10">
    <name type="scientific">Echria macrotheca</name>
    <dbReference type="NCBI Taxonomy" id="438768"/>
    <lineage>
        <taxon>Eukaryota</taxon>
        <taxon>Fungi</taxon>
        <taxon>Dikarya</taxon>
        <taxon>Ascomycota</taxon>
        <taxon>Pezizomycotina</taxon>
        <taxon>Sordariomycetes</taxon>
        <taxon>Sordariomycetidae</taxon>
        <taxon>Sordariales</taxon>
        <taxon>Schizotheciaceae</taxon>
        <taxon>Echria</taxon>
    </lineage>
</organism>
<dbReference type="Proteomes" id="UP001239445">
    <property type="component" value="Unassembled WGS sequence"/>
</dbReference>
<feature type="domain" description="Autophagy protein ATG17-like" evidence="8">
    <location>
        <begin position="49"/>
        <end position="453"/>
    </location>
</feature>
<evidence type="ECO:0000256" key="5">
    <source>
        <dbReference type="ARBA" id="ARBA00023136"/>
    </source>
</evidence>
<sequence length="502" mass="56519">MAMSPSPKASPLPEESQSYHDADTGSREFNADDVSVEVLVKHLLAAKQSLSSMTAVVRAHDLATNARQMHEDSVILSAQTGFLRQGISEQVRLLRQVRRGMTRAYDGGRREFKQLIRTLDAANSRLEQTIEMLRATTVDAIFRPPGEEPKCLMDFVDEHAVDQLLEALKGSVAELQAIQTSFDGDLLRFDTDLRALHSTMAAATPSSPDSSTTYQPIPQLLASLTQHSHDMAQHLAALTRHFDMCVTAVRTTDGGPALARRRAAEVTENGDPVSISGVIGEQDAHMTAELDAMDPTERAEVVQVVVQDAPEVDEVVQEIQAVLQQMEMDFGALKEQTDRIRAAYESTIAAFHVLREIGSRLQSYVDAESEFIQRWDDEKDIIFGKLEDMDNLRRFYENYSSAYDSLRLEMERRRSVQDKIAATWRKAKETVDKLVEADRKEREHFRQETGEFLPTDLWVGMNVPIQRWEVRPIEAVDGTTEELQEPKTPTLRRAKPAIESRE</sequence>
<dbReference type="PANTHER" id="PTHR28005">
    <property type="entry name" value="AUTOPHAGY-RELATED PROTEIN 17"/>
    <property type="match status" value="1"/>
</dbReference>
<feature type="region of interest" description="Disordered" evidence="7">
    <location>
        <begin position="1"/>
        <end position="27"/>
    </location>
</feature>
<evidence type="ECO:0000313" key="10">
    <source>
        <dbReference type="Proteomes" id="UP001239445"/>
    </source>
</evidence>
<feature type="region of interest" description="Disordered" evidence="7">
    <location>
        <begin position="479"/>
        <end position="502"/>
    </location>
</feature>
<proteinExistence type="inferred from homology"/>
<dbReference type="InterPro" id="IPR007240">
    <property type="entry name" value="Atg17"/>
</dbReference>
<dbReference type="PANTHER" id="PTHR28005:SF1">
    <property type="entry name" value="AUTOPHAGY-RELATED PROTEIN 17"/>
    <property type="match status" value="1"/>
</dbReference>
<evidence type="ECO:0000256" key="7">
    <source>
        <dbReference type="SAM" id="MobiDB-lite"/>
    </source>
</evidence>
<dbReference type="GO" id="GO:0000045">
    <property type="term" value="P:autophagosome assembly"/>
    <property type="evidence" value="ECO:0007669"/>
    <property type="project" value="TreeGrafter"/>
</dbReference>
<evidence type="ECO:0000256" key="1">
    <source>
        <dbReference type="ARBA" id="ARBA00006259"/>
    </source>
</evidence>
<dbReference type="GO" id="GO:0000422">
    <property type="term" value="P:autophagy of mitochondrion"/>
    <property type="evidence" value="ECO:0007669"/>
    <property type="project" value="TreeGrafter"/>
</dbReference>
<reference evidence="9" key="1">
    <citation type="submission" date="2023-06" db="EMBL/GenBank/DDBJ databases">
        <title>Genome-scale phylogeny and comparative genomics of the fungal order Sordariales.</title>
        <authorList>
            <consortium name="Lawrence Berkeley National Laboratory"/>
            <person name="Hensen N."/>
            <person name="Bonometti L."/>
            <person name="Westerberg I."/>
            <person name="Brannstrom I.O."/>
            <person name="Guillou S."/>
            <person name="Cros-Aarteil S."/>
            <person name="Calhoun S."/>
            <person name="Haridas S."/>
            <person name="Kuo A."/>
            <person name="Mondo S."/>
            <person name="Pangilinan J."/>
            <person name="Riley R."/>
            <person name="Labutti K."/>
            <person name="Andreopoulos B."/>
            <person name="Lipzen A."/>
            <person name="Chen C."/>
            <person name="Yanf M."/>
            <person name="Daum C."/>
            <person name="Ng V."/>
            <person name="Clum A."/>
            <person name="Steindorff A."/>
            <person name="Ohm R."/>
            <person name="Martin F."/>
            <person name="Silar P."/>
            <person name="Natvig D."/>
            <person name="Lalanne C."/>
            <person name="Gautier V."/>
            <person name="Ament-Velasquez S.L."/>
            <person name="Kruys A."/>
            <person name="Hutchinson M.I."/>
            <person name="Powell A.J."/>
            <person name="Barry K."/>
            <person name="Miller A.N."/>
            <person name="Grigoriev I.V."/>
            <person name="Debuchy R."/>
            <person name="Gladieux P."/>
            <person name="Thoren M.H."/>
            <person name="Johannesson H."/>
        </authorList>
    </citation>
    <scope>NUCLEOTIDE SEQUENCE</scope>
    <source>
        <strain evidence="9">PSN4</strain>
    </source>
</reference>
<name>A0AAJ0FCW3_9PEZI</name>
<feature type="compositionally biased region" description="Basic and acidic residues" evidence="7">
    <location>
        <begin position="17"/>
        <end position="27"/>
    </location>
</feature>
<comment type="subcellular location">
    <subcellularLocation>
        <location evidence="6">Cytoplasm</location>
    </subcellularLocation>
    <subcellularLocation>
        <location evidence="6">Preautophagosomal structure membrane</location>
        <topology evidence="6">Peripheral membrane protein</topology>
    </subcellularLocation>
</comment>
<accession>A0AAJ0FCW3</accession>
<evidence type="ECO:0000313" key="9">
    <source>
        <dbReference type="EMBL" id="KAK1756555.1"/>
    </source>
</evidence>
<comment type="caution">
    <text evidence="9">The sequence shown here is derived from an EMBL/GenBank/DDBJ whole genome shotgun (WGS) entry which is preliminary data.</text>
</comment>
<dbReference type="AlphaFoldDB" id="A0AAJ0FCW3"/>
<dbReference type="GO" id="GO:0030295">
    <property type="term" value="F:protein kinase activator activity"/>
    <property type="evidence" value="ECO:0007669"/>
    <property type="project" value="TreeGrafter"/>
</dbReference>
<comment type="similarity">
    <text evidence="1 6">Belongs to the ATG17 family.</text>
</comment>
<dbReference type="GO" id="GO:1990316">
    <property type="term" value="C:Atg1/ULK1 kinase complex"/>
    <property type="evidence" value="ECO:0007669"/>
    <property type="project" value="TreeGrafter"/>
</dbReference>
<evidence type="ECO:0000256" key="2">
    <source>
        <dbReference type="ARBA" id="ARBA00013806"/>
    </source>
</evidence>
<dbReference type="GO" id="GO:0034727">
    <property type="term" value="P:piecemeal microautophagy of the nucleus"/>
    <property type="evidence" value="ECO:0007669"/>
    <property type="project" value="TreeGrafter"/>
</dbReference>
<protein>
    <recommendedName>
        <fullName evidence="2 6">Autophagy-related protein 17</fullName>
    </recommendedName>
</protein>
<dbReference type="GO" id="GO:0034045">
    <property type="term" value="C:phagophore assembly site membrane"/>
    <property type="evidence" value="ECO:0007669"/>
    <property type="project" value="UniProtKB-SubCell"/>
</dbReference>
<keyword evidence="4 6" id="KW-0072">Autophagy</keyword>